<accession>A0A151CIR1</accession>
<dbReference type="STRING" id="1630136.AS592_09810"/>
<dbReference type="NCBIfam" id="TIGR00296">
    <property type="entry name" value="TIGR00296 family protein"/>
    <property type="match status" value="1"/>
</dbReference>
<gene>
    <name evidence="2" type="ORF">AS592_09810</name>
</gene>
<evidence type="ECO:0000313" key="3">
    <source>
        <dbReference type="Proteomes" id="UP000075359"/>
    </source>
</evidence>
<dbReference type="NCBIfam" id="TIGR04335">
    <property type="entry name" value="AmmeMemoSam_A"/>
    <property type="match status" value="1"/>
</dbReference>
<evidence type="ECO:0000259" key="1">
    <source>
        <dbReference type="PROSITE" id="PS51112"/>
    </source>
</evidence>
<dbReference type="Gene3D" id="3.30.1490.150">
    <property type="entry name" value="Hypothetical protein ph0010, domain 2"/>
    <property type="match status" value="1"/>
</dbReference>
<dbReference type="Pfam" id="PF01871">
    <property type="entry name" value="AMMECR1"/>
    <property type="match status" value="1"/>
</dbReference>
<proteinExistence type="predicted"/>
<reference evidence="2 3" key="1">
    <citation type="submission" date="2015-11" db="EMBL/GenBank/DDBJ databases">
        <title>Draft genome of Sulfurovum riftiae 1812E, a member of the Epsilonproteobacteria isolated from the tube of the deep-sea hydrothermal vent tubewom Riftia pachyptila.</title>
        <authorList>
            <person name="Vetriani C."/>
            <person name="Giovannelli D."/>
        </authorList>
    </citation>
    <scope>NUCLEOTIDE SEQUENCE [LARGE SCALE GENOMIC DNA]</scope>
    <source>
        <strain evidence="2 3">1812E</strain>
    </source>
</reference>
<protein>
    <recommendedName>
        <fullName evidence="1">AMMECR1 domain-containing protein</fullName>
    </recommendedName>
</protein>
<dbReference type="PANTHER" id="PTHR13016:SF0">
    <property type="entry name" value="AMME SYNDROME CANDIDATE GENE 1 PROTEIN"/>
    <property type="match status" value="1"/>
</dbReference>
<organism evidence="2 3">
    <name type="scientific">Sulfurovum riftiae</name>
    <dbReference type="NCBI Taxonomy" id="1630136"/>
    <lineage>
        <taxon>Bacteria</taxon>
        <taxon>Pseudomonadati</taxon>
        <taxon>Campylobacterota</taxon>
        <taxon>Epsilonproteobacteria</taxon>
        <taxon>Campylobacterales</taxon>
        <taxon>Sulfurovaceae</taxon>
        <taxon>Sulfurovum</taxon>
    </lineage>
</organism>
<dbReference type="PROSITE" id="PS51112">
    <property type="entry name" value="AMMECR1"/>
    <property type="match status" value="1"/>
</dbReference>
<feature type="domain" description="AMMECR1" evidence="1">
    <location>
        <begin position="1"/>
        <end position="184"/>
    </location>
</feature>
<dbReference type="InterPro" id="IPR023473">
    <property type="entry name" value="AMMECR1"/>
</dbReference>
<dbReference type="EMBL" id="LNKT01000001">
    <property type="protein sequence ID" value="KYJ87401.1"/>
    <property type="molecule type" value="Genomic_DNA"/>
</dbReference>
<dbReference type="AlphaFoldDB" id="A0A151CIR1"/>
<dbReference type="InterPro" id="IPR027485">
    <property type="entry name" value="AMMECR1_N"/>
</dbReference>
<evidence type="ECO:0000313" key="2">
    <source>
        <dbReference type="EMBL" id="KYJ87401.1"/>
    </source>
</evidence>
<dbReference type="Gene3D" id="3.30.700.20">
    <property type="entry name" value="Hypothetical protein ph0010, domain 1"/>
    <property type="match status" value="1"/>
</dbReference>
<dbReference type="SUPFAM" id="SSF143447">
    <property type="entry name" value="AMMECR1-like"/>
    <property type="match status" value="1"/>
</dbReference>
<dbReference type="OrthoDB" id="9782820at2"/>
<keyword evidence="3" id="KW-1185">Reference proteome</keyword>
<dbReference type="InterPro" id="IPR002733">
    <property type="entry name" value="AMMECR1_domain"/>
</dbReference>
<dbReference type="InterPro" id="IPR027623">
    <property type="entry name" value="AmmeMemoSam_A"/>
</dbReference>
<name>A0A151CIR1_9BACT</name>
<dbReference type="InterPro" id="IPR036071">
    <property type="entry name" value="AMMECR1_dom_sf"/>
</dbReference>
<dbReference type="PANTHER" id="PTHR13016">
    <property type="entry name" value="AMMECR1 HOMOLOG"/>
    <property type="match status" value="1"/>
</dbReference>
<dbReference type="Proteomes" id="UP000075359">
    <property type="component" value="Unassembled WGS sequence"/>
</dbReference>
<comment type="caution">
    <text evidence="2">The sequence shown here is derived from an EMBL/GenBank/DDBJ whole genome shotgun (WGS) entry which is preliminary data.</text>
</comment>
<sequence>MQDILIGLAKAAILVALNQPEDFDLEGALKKYPQLLENGAAFVTINKRPNDQLRGCIGSLQAYRPLYKDIISNAQAAALHDPRFPPLTPEELKEIKIEVSILSEPKPLQYSDVEDLRKKIVPMKDGVVLRYDGYQATYLPQVWEQLPDFDAFFSSLCMKAGLPGDCLSRHPEIEVYHVTKYEEE</sequence>
<dbReference type="RefSeq" id="WP_067328217.1">
    <property type="nucleotide sequence ID" value="NZ_LNKT01000001.1"/>
</dbReference>